<dbReference type="InterPro" id="IPR007922">
    <property type="entry name" value="DciA-like"/>
</dbReference>
<evidence type="ECO:0008006" key="3">
    <source>
        <dbReference type="Google" id="ProtNLM"/>
    </source>
</evidence>
<proteinExistence type="predicted"/>
<dbReference type="PANTHER" id="PTHR36456">
    <property type="entry name" value="UPF0232 PROTEIN SCO3875"/>
    <property type="match status" value="1"/>
</dbReference>
<protein>
    <recommendedName>
        <fullName evidence="3">RNA-binding protein</fullName>
    </recommendedName>
</protein>
<dbReference type="RefSeq" id="WP_094545306.1">
    <property type="nucleotide sequence ID" value="NZ_MQWB01000001.1"/>
</dbReference>
<gene>
    <name evidence="1" type="ORF">BSZ36_01025</name>
</gene>
<comment type="caution">
    <text evidence="1">The sequence shown here is derived from an EMBL/GenBank/DDBJ whole genome shotgun (WGS) entry which is preliminary data.</text>
</comment>
<reference evidence="1 2" key="1">
    <citation type="submission" date="2016-11" db="EMBL/GenBank/DDBJ databases">
        <title>Study of marine rhodopsin-containing bacteria.</title>
        <authorList>
            <person name="Yoshizawa S."/>
            <person name="Kumagai Y."/>
            <person name="Kogure K."/>
        </authorList>
    </citation>
    <scope>NUCLEOTIDE SEQUENCE [LARGE SCALE GENOMIC DNA]</scope>
    <source>
        <strain evidence="1 2">SG-29</strain>
    </source>
</reference>
<dbReference type="EMBL" id="MQWB01000001">
    <property type="protein sequence ID" value="OZC01687.1"/>
    <property type="molecule type" value="Genomic_DNA"/>
</dbReference>
<dbReference type="InParanoid" id="A0A259TVN2"/>
<evidence type="ECO:0000313" key="1">
    <source>
        <dbReference type="EMBL" id="OZC01687.1"/>
    </source>
</evidence>
<dbReference type="AlphaFoldDB" id="A0A259TVN2"/>
<dbReference type="Pfam" id="PF05258">
    <property type="entry name" value="DciA"/>
    <property type="match status" value="1"/>
</dbReference>
<sequence>MSASHKPQPIGNVLGALFQDRGYRQKIDESRAVDAWPRVAVAGAVRATESAWMREGVLTVKLRSSAWRHTLHLQREQWRQKINEHLGREVVREIVFR</sequence>
<dbReference type="Proteomes" id="UP000216446">
    <property type="component" value="Unassembled WGS sequence"/>
</dbReference>
<evidence type="ECO:0000313" key="2">
    <source>
        <dbReference type="Proteomes" id="UP000216446"/>
    </source>
</evidence>
<dbReference type="OrthoDB" id="9796545at2"/>
<keyword evidence="2" id="KW-1185">Reference proteome</keyword>
<accession>A0A259TVN2</accession>
<organism evidence="1 2">
    <name type="scientific">Rubricoccus marinus</name>
    <dbReference type="NCBI Taxonomy" id="716817"/>
    <lineage>
        <taxon>Bacteria</taxon>
        <taxon>Pseudomonadati</taxon>
        <taxon>Rhodothermota</taxon>
        <taxon>Rhodothermia</taxon>
        <taxon>Rhodothermales</taxon>
        <taxon>Rubricoccaceae</taxon>
        <taxon>Rubricoccus</taxon>
    </lineage>
</organism>
<dbReference type="PANTHER" id="PTHR36456:SF1">
    <property type="entry name" value="UPF0232 PROTEIN SCO3875"/>
    <property type="match status" value="1"/>
</dbReference>
<name>A0A259TVN2_9BACT</name>